<dbReference type="GO" id="GO:0005886">
    <property type="term" value="C:plasma membrane"/>
    <property type="evidence" value="ECO:0007669"/>
    <property type="project" value="UniProtKB-SubCell"/>
</dbReference>
<accession>A0A0Q9X104</accession>
<dbReference type="Gene3D" id="1.10.1380.10">
    <property type="entry name" value="Neutral endopeptidase , domain2"/>
    <property type="match status" value="1"/>
</dbReference>
<dbReference type="SMR" id="A0A0Q9X104"/>
<dbReference type="PANTHER" id="PTHR11733:SF167">
    <property type="entry name" value="FI17812P1-RELATED"/>
    <property type="match status" value="1"/>
</dbReference>
<evidence type="ECO:0000256" key="9">
    <source>
        <dbReference type="SAM" id="SignalP"/>
    </source>
</evidence>
<dbReference type="eggNOG" id="KOG3624">
    <property type="taxonomic scope" value="Eukaryota"/>
</dbReference>
<keyword evidence="13" id="KW-1185">Reference proteome</keyword>
<evidence type="ECO:0000256" key="6">
    <source>
        <dbReference type="ARBA" id="ARBA00022801"/>
    </source>
</evidence>
<dbReference type="SUPFAM" id="SSF55486">
    <property type="entry name" value="Metalloproteases ('zincins'), catalytic domain"/>
    <property type="match status" value="1"/>
</dbReference>
<dbReference type="FunCoup" id="A0A0Q9X104">
    <property type="interactions" value="16"/>
</dbReference>
<dbReference type="KEGG" id="dwi:26528914"/>
<dbReference type="OrthoDB" id="7842934at2759"/>
<reference evidence="12 13" key="1">
    <citation type="journal article" date="2007" name="Nature">
        <title>Evolution of genes and genomes on the Drosophila phylogeny.</title>
        <authorList>
            <consortium name="Drosophila 12 Genomes Consortium"/>
            <person name="Clark A.G."/>
            <person name="Eisen M.B."/>
            <person name="Smith D.R."/>
            <person name="Bergman C.M."/>
            <person name="Oliver B."/>
            <person name="Markow T.A."/>
            <person name="Kaufman T.C."/>
            <person name="Kellis M."/>
            <person name="Gelbart W."/>
            <person name="Iyer V.N."/>
            <person name="Pollard D.A."/>
            <person name="Sackton T.B."/>
            <person name="Larracuente A.M."/>
            <person name="Singh N.D."/>
            <person name="Abad J.P."/>
            <person name="Abt D.N."/>
            <person name="Adryan B."/>
            <person name="Aguade M."/>
            <person name="Akashi H."/>
            <person name="Anderson W.W."/>
            <person name="Aquadro C.F."/>
            <person name="Ardell D.H."/>
            <person name="Arguello R."/>
            <person name="Artieri C.G."/>
            <person name="Barbash D.A."/>
            <person name="Barker D."/>
            <person name="Barsanti P."/>
            <person name="Batterham P."/>
            <person name="Batzoglou S."/>
            <person name="Begun D."/>
            <person name="Bhutkar A."/>
            <person name="Blanco E."/>
            <person name="Bosak S.A."/>
            <person name="Bradley R.K."/>
            <person name="Brand A.D."/>
            <person name="Brent M.R."/>
            <person name="Brooks A.N."/>
            <person name="Brown R.H."/>
            <person name="Butlin R.K."/>
            <person name="Caggese C."/>
            <person name="Calvi B.R."/>
            <person name="Bernardo de Carvalho A."/>
            <person name="Caspi A."/>
            <person name="Castrezana S."/>
            <person name="Celniker S.E."/>
            <person name="Chang J.L."/>
            <person name="Chapple C."/>
            <person name="Chatterji S."/>
            <person name="Chinwalla A."/>
            <person name="Civetta A."/>
            <person name="Clifton S.W."/>
            <person name="Comeron J.M."/>
            <person name="Costello J.C."/>
            <person name="Coyne J.A."/>
            <person name="Daub J."/>
            <person name="David R.G."/>
            <person name="Delcher A.L."/>
            <person name="Delehaunty K."/>
            <person name="Do C.B."/>
            <person name="Ebling H."/>
            <person name="Edwards K."/>
            <person name="Eickbush T."/>
            <person name="Evans J.D."/>
            <person name="Filipski A."/>
            <person name="Findeiss S."/>
            <person name="Freyhult E."/>
            <person name="Fulton L."/>
            <person name="Fulton R."/>
            <person name="Garcia A.C."/>
            <person name="Gardiner A."/>
            <person name="Garfield D.A."/>
            <person name="Garvin B.E."/>
            <person name="Gibson G."/>
            <person name="Gilbert D."/>
            <person name="Gnerre S."/>
            <person name="Godfrey J."/>
            <person name="Good R."/>
            <person name="Gotea V."/>
            <person name="Gravely B."/>
            <person name="Greenberg A.J."/>
            <person name="Griffiths-Jones S."/>
            <person name="Gross S."/>
            <person name="Guigo R."/>
            <person name="Gustafson E.A."/>
            <person name="Haerty W."/>
            <person name="Hahn M.W."/>
            <person name="Halligan D.L."/>
            <person name="Halpern A.L."/>
            <person name="Halter G.M."/>
            <person name="Han M.V."/>
            <person name="Heger A."/>
            <person name="Hillier L."/>
            <person name="Hinrichs A.S."/>
            <person name="Holmes I."/>
            <person name="Hoskins R.A."/>
            <person name="Hubisz M.J."/>
            <person name="Hultmark D."/>
            <person name="Huntley M.A."/>
            <person name="Jaffe D.B."/>
            <person name="Jagadeeshan S."/>
            <person name="Jeck W.R."/>
            <person name="Johnson J."/>
            <person name="Jones C.D."/>
            <person name="Jordan W.C."/>
            <person name="Karpen G.H."/>
            <person name="Kataoka E."/>
            <person name="Keightley P.D."/>
            <person name="Kheradpour P."/>
            <person name="Kirkness E.F."/>
            <person name="Koerich L.B."/>
            <person name="Kristiansen K."/>
            <person name="Kudrna D."/>
            <person name="Kulathinal R.J."/>
            <person name="Kumar S."/>
            <person name="Kwok R."/>
            <person name="Lander E."/>
            <person name="Langley C.H."/>
            <person name="Lapoint R."/>
            <person name="Lazzaro B.P."/>
            <person name="Lee S.J."/>
            <person name="Levesque L."/>
            <person name="Li R."/>
            <person name="Lin C.F."/>
            <person name="Lin M.F."/>
            <person name="Lindblad-Toh K."/>
            <person name="Llopart A."/>
            <person name="Long M."/>
            <person name="Low L."/>
            <person name="Lozovsky E."/>
            <person name="Lu J."/>
            <person name="Luo M."/>
            <person name="Machado C.A."/>
            <person name="Makalowski W."/>
            <person name="Marzo M."/>
            <person name="Matsuda M."/>
            <person name="Matzkin L."/>
            <person name="McAllister B."/>
            <person name="McBride C.S."/>
            <person name="McKernan B."/>
            <person name="McKernan K."/>
            <person name="Mendez-Lago M."/>
            <person name="Minx P."/>
            <person name="Mollenhauer M.U."/>
            <person name="Montooth K."/>
            <person name="Mount S.M."/>
            <person name="Mu X."/>
            <person name="Myers E."/>
            <person name="Negre B."/>
            <person name="Newfeld S."/>
            <person name="Nielsen R."/>
            <person name="Noor M.A."/>
            <person name="O'Grady P."/>
            <person name="Pachter L."/>
            <person name="Papaceit M."/>
            <person name="Parisi M.J."/>
            <person name="Parisi M."/>
            <person name="Parts L."/>
            <person name="Pedersen J.S."/>
            <person name="Pesole G."/>
            <person name="Phillippy A.M."/>
            <person name="Ponting C.P."/>
            <person name="Pop M."/>
            <person name="Porcelli D."/>
            <person name="Powell J.R."/>
            <person name="Prohaska S."/>
            <person name="Pruitt K."/>
            <person name="Puig M."/>
            <person name="Quesneville H."/>
            <person name="Ram K.R."/>
            <person name="Rand D."/>
            <person name="Rasmussen M.D."/>
            <person name="Reed L.K."/>
            <person name="Reenan R."/>
            <person name="Reily A."/>
            <person name="Remington K.A."/>
            <person name="Rieger T.T."/>
            <person name="Ritchie M.G."/>
            <person name="Robin C."/>
            <person name="Rogers Y.H."/>
            <person name="Rohde C."/>
            <person name="Rozas J."/>
            <person name="Rubenfield M.J."/>
            <person name="Ruiz A."/>
            <person name="Russo S."/>
            <person name="Salzberg S.L."/>
            <person name="Sanchez-Gracia A."/>
            <person name="Saranga D.J."/>
            <person name="Sato H."/>
            <person name="Schaeffer S.W."/>
            <person name="Schatz M.C."/>
            <person name="Schlenke T."/>
            <person name="Schwartz R."/>
            <person name="Segarra C."/>
            <person name="Singh R.S."/>
            <person name="Sirot L."/>
            <person name="Sirota M."/>
            <person name="Sisneros N.B."/>
            <person name="Smith C.D."/>
            <person name="Smith T.F."/>
            <person name="Spieth J."/>
            <person name="Stage D.E."/>
            <person name="Stark A."/>
            <person name="Stephan W."/>
            <person name="Strausberg R.L."/>
            <person name="Strempel S."/>
            <person name="Sturgill D."/>
            <person name="Sutton G."/>
            <person name="Sutton G.G."/>
            <person name="Tao W."/>
            <person name="Teichmann S."/>
            <person name="Tobari Y.N."/>
            <person name="Tomimura Y."/>
            <person name="Tsolas J.M."/>
            <person name="Valente V.L."/>
            <person name="Venter E."/>
            <person name="Venter J.C."/>
            <person name="Vicario S."/>
            <person name="Vieira F.G."/>
            <person name="Vilella A.J."/>
            <person name="Villasante A."/>
            <person name="Walenz B."/>
            <person name="Wang J."/>
            <person name="Wasserman M."/>
            <person name="Watts T."/>
            <person name="Wilson D."/>
            <person name="Wilson R.K."/>
            <person name="Wing R.A."/>
            <person name="Wolfner M.F."/>
            <person name="Wong A."/>
            <person name="Wong G.K."/>
            <person name="Wu C.I."/>
            <person name="Wu G."/>
            <person name="Yamamoto D."/>
            <person name="Yang H.P."/>
            <person name="Yang S.P."/>
            <person name="Yorke J.A."/>
            <person name="Yoshida K."/>
            <person name="Zdobnov E."/>
            <person name="Zhang P."/>
            <person name="Zhang Y."/>
            <person name="Zimin A.V."/>
            <person name="Baldwin J."/>
            <person name="Abdouelleil A."/>
            <person name="Abdulkadir J."/>
            <person name="Abebe A."/>
            <person name="Abera B."/>
            <person name="Abreu J."/>
            <person name="Acer S.C."/>
            <person name="Aftuck L."/>
            <person name="Alexander A."/>
            <person name="An P."/>
            <person name="Anderson E."/>
            <person name="Anderson S."/>
            <person name="Arachi H."/>
            <person name="Azer M."/>
            <person name="Bachantsang P."/>
            <person name="Barry A."/>
            <person name="Bayul T."/>
            <person name="Berlin A."/>
            <person name="Bessette D."/>
            <person name="Bloom T."/>
            <person name="Blye J."/>
            <person name="Boguslavskiy L."/>
            <person name="Bonnet C."/>
            <person name="Boukhgalter B."/>
            <person name="Bourzgui I."/>
            <person name="Brown A."/>
            <person name="Cahill P."/>
            <person name="Channer S."/>
            <person name="Cheshatsang Y."/>
            <person name="Chuda L."/>
            <person name="Citroen M."/>
            <person name="Collymore A."/>
            <person name="Cooke P."/>
            <person name="Costello M."/>
            <person name="D'Aco K."/>
            <person name="Daza R."/>
            <person name="De Haan G."/>
            <person name="DeGray S."/>
            <person name="DeMaso C."/>
            <person name="Dhargay N."/>
            <person name="Dooley K."/>
            <person name="Dooley E."/>
            <person name="Doricent M."/>
            <person name="Dorje P."/>
            <person name="Dorjee K."/>
            <person name="Dupes A."/>
            <person name="Elong R."/>
            <person name="Falk J."/>
            <person name="Farina A."/>
            <person name="Faro S."/>
            <person name="Ferguson D."/>
            <person name="Fisher S."/>
            <person name="Foley C.D."/>
            <person name="Franke A."/>
            <person name="Friedrich D."/>
            <person name="Gadbois L."/>
            <person name="Gearin G."/>
            <person name="Gearin C.R."/>
            <person name="Giannoukos G."/>
            <person name="Goode T."/>
            <person name="Graham J."/>
            <person name="Grandbois E."/>
            <person name="Grewal S."/>
            <person name="Gyaltsen K."/>
            <person name="Hafez N."/>
            <person name="Hagos B."/>
            <person name="Hall J."/>
            <person name="Henson C."/>
            <person name="Hollinger A."/>
            <person name="Honan T."/>
            <person name="Huard M.D."/>
            <person name="Hughes L."/>
            <person name="Hurhula B."/>
            <person name="Husby M.E."/>
            <person name="Kamat A."/>
            <person name="Kanga B."/>
            <person name="Kashin S."/>
            <person name="Khazanovich D."/>
            <person name="Kisner P."/>
            <person name="Lance K."/>
            <person name="Lara M."/>
            <person name="Lee W."/>
            <person name="Lennon N."/>
            <person name="Letendre F."/>
            <person name="LeVine R."/>
            <person name="Lipovsky A."/>
            <person name="Liu X."/>
            <person name="Liu J."/>
            <person name="Liu S."/>
            <person name="Lokyitsang T."/>
            <person name="Lokyitsang Y."/>
            <person name="Lubonja R."/>
            <person name="Lui A."/>
            <person name="MacDonald P."/>
            <person name="Magnisalis V."/>
            <person name="Maru K."/>
            <person name="Matthews C."/>
            <person name="McCusker W."/>
            <person name="McDonough S."/>
            <person name="Mehta T."/>
            <person name="Meldrim J."/>
            <person name="Meneus L."/>
            <person name="Mihai O."/>
            <person name="Mihalev A."/>
            <person name="Mihova T."/>
            <person name="Mittelman R."/>
            <person name="Mlenga V."/>
            <person name="Montmayeur A."/>
            <person name="Mulrain L."/>
            <person name="Navidi A."/>
            <person name="Naylor J."/>
            <person name="Negash T."/>
            <person name="Nguyen T."/>
            <person name="Nguyen N."/>
            <person name="Nicol R."/>
            <person name="Norbu C."/>
            <person name="Norbu N."/>
            <person name="Novod N."/>
            <person name="O'Neill B."/>
            <person name="Osman S."/>
            <person name="Markiewicz E."/>
            <person name="Oyono O.L."/>
            <person name="Patti C."/>
            <person name="Phunkhang P."/>
            <person name="Pierre F."/>
            <person name="Priest M."/>
            <person name="Raghuraman S."/>
            <person name="Rege F."/>
            <person name="Reyes R."/>
            <person name="Rise C."/>
            <person name="Rogov P."/>
            <person name="Ross K."/>
            <person name="Ryan E."/>
            <person name="Settipalli S."/>
            <person name="Shea T."/>
            <person name="Sherpa N."/>
            <person name="Shi L."/>
            <person name="Shih D."/>
            <person name="Sparrow T."/>
            <person name="Spaulding J."/>
            <person name="Stalker J."/>
            <person name="Stange-Thomann N."/>
            <person name="Stavropoulos S."/>
            <person name="Stone C."/>
            <person name="Strader C."/>
            <person name="Tesfaye S."/>
            <person name="Thomson T."/>
            <person name="Thoulutsang Y."/>
            <person name="Thoulutsang D."/>
            <person name="Topham K."/>
            <person name="Topping I."/>
            <person name="Tsamla T."/>
            <person name="Vassiliev H."/>
            <person name="Vo A."/>
            <person name="Wangchuk T."/>
            <person name="Wangdi T."/>
            <person name="Weiand M."/>
            <person name="Wilkinson J."/>
            <person name="Wilson A."/>
            <person name="Yadav S."/>
            <person name="Young G."/>
            <person name="Yu Q."/>
            <person name="Zembek L."/>
            <person name="Zhong D."/>
            <person name="Zimmer A."/>
            <person name="Zwirko Z."/>
            <person name="Jaffe D.B."/>
            <person name="Alvarez P."/>
            <person name="Brockman W."/>
            <person name="Butler J."/>
            <person name="Chin C."/>
            <person name="Gnerre S."/>
            <person name="Grabherr M."/>
            <person name="Kleber M."/>
            <person name="Mauceli E."/>
            <person name="MacCallum I."/>
        </authorList>
    </citation>
    <scope>NUCLEOTIDE SEQUENCE [LARGE SCALE GENOMIC DNA]</scope>
    <source>
        <strain evidence="13">Tucson 14030-0811.24</strain>
    </source>
</reference>
<evidence type="ECO:0000256" key="1">
    <source>
        <dbReference type="ARBA" id="ARBA00001947"/>
    </source>
</evidence>
<dbReference type="InterPro" id="IPR042089">
    <property type="entry name" value="Peptidase_M13_dom_2"/>
</dbReference>
<evidence type="ECO:0000259" key="11">
    <source>
        <dbReference type="Pfam" id="PF05649"/>
    </source>
</evidence>
<keyword evidence="6" id="KW-0378">Hydrolase</keyword>
<sequence length="659" mass="77457">MGTVKTCFLLFVALLIGIESEAKSQNNSNDQLLNTILSYVNESNNACEDFYQYACGKYKHVHKLDPFSEITTRTDYQVNQKFLILMEQLSRRPQESLTIVEKQVWGFYQTCRLAPLTTRYAKHYLELVQPDKNLSWPQFAEQSQDWRKDDFKWMETLARLRRYGLFNVLIRVKVLEDQLDGTKYMIDINRPNFAAKSERLRGPLRTSMMLVQLGVSTESAQRLAIALKKFEIAVRDLAEVEDEPNDDLTIKKLERLTGGNWRRYMEILLGHTISSNYKVQIQNVNYFVQLINLINFMDSELIASYLMLRFVMHIQDYTMNSNDEINCIKDLRINMNFAMNLLYQEHFFEPRQFAKYQHEVHLIFNQIRSQFMHQVKQNRLRLKVSQRTMITEKLIEMNINIGNLPKNLDHKTFVQNVYKDFVLPFPHWDYAASHLKLLEIRTHQWLLQLNSPAPMNQFMFYVADTESCMSSTPYYMLRQNLVIVPYGILQEPVFGLHSHDIFKVSLLGFMLAHEVMHGFVDGGIVYDANGSSSDVGAGIQESYRFEASMDCMNRNETDYLDERMADITGIRLAYDTYFGPGSTYSQEQPKFTEISLRKLFFLNFAQFFCGDLNYIEFEDHDSDDMRLRQTLMNFSPFAEVYGCREGRDAMHPRDKCRLW</sequence>
<evidence type="ECO:0000313" key="13">
    <source>
        <dbReference type="Proteomes" id="UP000007798"/>
    </source>
</evidence>
<evidence type="ECO:0000256" key="2">
    <source>
        <dbReference type="ARBA" id="ARBA00004401"/>
    </source>
</evidence>
<dbReference type="Pfam" id="PF05649">
    <property type="entry name" value="Peptidase_M13_N"/>
    <property type="match status" value="1"/>
</dbReference>
<keyword evidence="7" id="KW-0862">Zinc</keyword>
<comment type="similarity">
    <text evidence="3">Belongs to the peptidase M13 family.</text>
</comment>
<dbReference type="InterPro" id="IPR000718">
    <property type="entry name" value="Peptidase_M13"/>
</dbReference>
<dbReference type="PROSITE" id="PS51885">
    <property type="entry name" value="NEPRILYSIN"/>
    <property type="match status" value="1"/>
</dbReference>
<evidence type="ECO:0000256" key="8">
    <source>
        <dbReference type="ARBA" id="ARBA00023049"/>
    </source>
</evidence>
<dbReference type="InterPro" id="IPR008753">
    <property type="entry name" value="Peptidase_M13_N"/>
</dbReference>
<evidence type="ECO:0000256" key="4">
    <source>
        <dbReference type="ARBA" id="ARBA00022670"/>
    </source>
</evidence>
<feature type="chain" id="PRO_5006387344" description="Peptidase M13 N-terminal domain-containing protein" evidence="9">
    <location>
        <begin position="25"/>
        <end position="659"/>
    </location>
</feature>
<dbReference type="GO" id="GO:0046872">
    <property type="term" value="F:metal ion binding"/>
    <property type="evidence" value="ECO:0007669"/>
    <property type="project" value="UniProtKB-KW"/>
</dbReference>
<evidence type="ECO:0000256" key="5">
    <source>
        <dbReference type="ARBA" id="ARBA00022723"/>
    </source>
</evidence>
<name>A0A0Q9X104_DROWI</name>
<evidence type="ECO:0000313" key="12">
    <source>
        <dbReference type="EMBL" id="KRF98421.1"/>
    </source>
</evidence>
<dbReference type="eggNOG" id="KOG3510">
    <property type="taxonomic scope" value="Eukaryota"/>
</dbReference>
<dbReference type="Proteomes" id="UP000007798">
    <property type="component" value="Unassembled WGS sequence"/>
</dbReference>
<dbReference type="PRINTS" id="PR00786">
    <property type="entry name" value="NEPRILYSIN"/>
</dbReference>
<dbReference type="GO" id="GO:0004222">
    <property type="term" value="F:metalloendopeptidase activity"/>
    <property type="evidence" value="ECO:0007669"/>
    <property type="project" value="InterPro"/>
</dbReference>
<dbReference type="GO" id="GO:0016485">
    <property type="term" value="P:protein processing"/>
    <property type="evidence" value="ECO:0007669"/>
    <property type="project" value="TreeGrafter"/>
</dbReference>
<evidence type="ECO:0000256" key="3">
    <source>
        <dbReference type="ARBA" id="ARBA00007357"/>
    </source>
</evidence>
<dbReference type="InterPro" id="IPR024079">
    <property type="entry name" value="MetalloPept_cat_dom_sf"/>
</dbReference>
<dbReference type="Pfam" id="PF01431">
    <property type="entry name" value="Peptidase_M13"/>
    <property type="match status" value="1"/>
</dbReference>
<protein>
    <recommendedName>
        <fullName evidence="14">Peptidase M13 N-terminal domain-containing protein</fullName>
    </recommendedName>
</protein>
<dbReference type="AlphaFoldDB" id="A0A0Q9X104"/>
<dbReference type="PANTHER" id="PTHR11733">
    <property type="entry name" value="ZINC METALLOPROTEASE FAMILY M13 NEPRILYSIN-RELATED"/>
    <property type="match status" value="1"/>
</dbReference>
<evidence type="ECO:0000259" key="10">
    <source>
        <dbReference type="Pfam" id="PF01431"/>
    </source>
</evidence>
<comment type="subcellular location">
    <subcellularLocation>
        <location evidence="2">Cell membrane</location>
        <topology evidence="2">Single-pass type II membrane protein</topology>
    </subcellularLocation>
</comment>
<dbReference type="Gene3D" id="3.40.390.10">
    <property type="entry name" value="Collagenase (Catalytic Domain)"/>
    <property type="match status" value="1"/>
</dbReference>
<comment type="cofactor">
    <cofactor evidence="1">
        <name>Zn(2+)</name>
        <dbReference type="ChEBI" id="CHEBI:29105"/>
    </cofactor>
</comment>
<dbReference type="InterPro" id="IPR018497">
    <property type="entry name" value="Peptidase_M13_C"/>
</dbReference>
<dbReference type="CDD" id="cd08662">
    <property type="entry name" value="M13"/>
    <property type="match status" value="1"/>
</dbReference>
<gene>
    <name evidence="12" type="primary">Dwil\GK26912</name>
    <name evidence="12" type="ORF">Dwil_GK26912</name>
</gene>
<evidence type="ECO:0000256" key="7">
    <source>
        <dbReference type="ARBA" id="ARBA00022833"/>
    </source>
</evidence>
<keyword evidence="9" id="KW-0732">Signal</keyword>
<feature type="domain" description="Peptidase M13 C-terminal" evidence="10">
    <location>
        <begin position="474"/>
        <end position="658"/>
    </location>
</feature>
<dbReference type="EMBL" id="CH963857">
    <property type="protein sequence ID" value="KRF98421.1"/>
    <property type="molecule type" value="Genomic_DNA"/>
</dbReference>
<proteinExistence type="inferred from homology"/>
<keyword evidence="5" id="KW-0479">Metal-binding</keyword>
<feature type="signal peptide" evidence="9">
    <location>
        <begin position="1"/>
        <end position="24"/>
    </location>
</feature>
<feature type="domain" description="Peptidase M13 N-terminal" evidence="11">
    <location>
        <begin position="47"/>
        <end position="402"/>
    </location>
</feature>
<evidence type="ECO:0008006" key="14">
    <source>
        <dbReference type="Google" id="ProtNLM"/>
    </source>
</evidence>
<organism evidence="12 13">
    <name type="scientific">Drosophila willistoni</name>
    <name type="common">Fruit fly</name>
    <dbReference type="NCBI Taxonomy" id="7260"/>
    <lineage>
        <taxon>Eukaryota</taxon>
        <taxon>Metazoa</taxon>
        <taxon>Ecdysozoa</taxon>
        <taxon>Arthropoda</taxon>
        <taxon>Hexapoda</taxon>
        <taxon>Insecta</taxon>
        <taxon>Pterygota</taxon>
        <taxon>Neoptera</taxon>
        <taxon>Endopterygota</taxon>
        <taxon>Diptera</taxon>
        <taxon>Brachycera</taxon>
        <taxon>Muscomorpha</taxon>
        <taxon>Ephydroidea</taxon>
        <taxon>Drosophilidae</taxon>
        <taxon>Drosophila</taxon>
        <taxon>Sophophora</taxon>
    </lineage>
</organism>
<dbReference type="InParanoid" id="A0A0Q9X104"/>
<keyword evidence="8" id="KW-0482">Metalloprotease</keyword>
<keyword evidence="4" id="KW-0645">Protease</keyword>